<reference evidence="3 4" key="1">
    <citation type="journal article" date="2018" name="Mol. Plant">
        <title>The genome of Artemisia annua provides insight into the evolution of Asteraceae family and artemisinin biosynthesis.</title>
        <authorList>
            <person name="Shen Q."/>
            <person name="Zhang L."/>
            <person name="Liao Z."/>
            <person name="Wang S."/>
            <person name="Yan T."/>
            <person name="Shi P."/>
            <person name="Liu M."/>
            <person name="Fu X."/>
            <person name="Pan Q."/>
            <person name="Wang Y."/>
            <person name="Lv Z."/>
            <person name="Lu X."/>
            <person name="Zhang F."/>
            <person name="Jiang W."/>
            <person name="Ma Y."/>
            <person name="Chen M."/>
            <person name="Hao X."/>
            <person name="Li L."/>
            <person name="Tang Y."/>
            <person name="Lv G."/>
            <person name="Zhou Y."/>
            <person name="Sun X."/>
            <person name="Brodelius P.E."/>
            <person name="Rose J.K.C."/>
            <person name="Tang K."/>
        </authorList>
    </citation>
    <scope>NUCLEOTIDE SEQUENCE [LARGE SCALE GENOMIC DNA]</scope>
    <source>
        <strain evidence="4">cv. Huhao1</strain>
        <tissue evidence="3">Leaf</tissue>
    </source>
</reference>
<sequence length="305" mass="35225">MANVHISDHILYNILARLHAKPLLRFKCVSKHWNRLIKDPYLTELRSRRMILLSHKSLVAIDDNVHVDDTTNSIVEVGSFLGPVTIVGTFDGILLLVLIKHMRHQLVLYNPFTRVSKTYPPSLTWHACLKYKFGFGLGATMDDLKFVRFFYIDHENFNCDVFSFKNRSWEKIELSNAIRDIKFLYGDVGTIDGCLCMIDKCGDMGFNVWVMKRQGVENSWTKRWSFTLRVDSNYSTKLFPVCILDSGKILIMDRSHQLFIYCTSNDSSKKLNRREEVKGLYASCNKKDGIECVESLVSPLDLCFV</sequence>
<keyword evidence="4" id="KW-1185">Reference proteome</keyword>
<dbReference type="InterPro" id="IPR006527">
    <property type="entry name" value="F-box-assoc_dom_typ1"/>
</dbReference>
<feature type="domain" description="F-box" evidence="2">
    <location>
        <begin position="6"/>
        <end position="46"/>
    </location>
</feature>
<evidence type="ECO:0000259" key="2">
    <source>
        <dbReference type="SMART" id="SM00256"/>
    </source>
</evidence>
<dbReference type="AlphaFoldDB" id="A0A2U1NWI8"/>
<dbReference type="SUPFAM" id="SSF81383">
    <property type="entry name" value="F-box domain"/>
    <property type="match status" value="1"/>
</dbReference>
<dbReference type="InterPro" id="IPR001810">
    <property type="entry name" value="F-box_dom"/>
</dbReference>
<evidence type="ECO:0000313" key="3">
    <source>
        <dbReference type="EMBL" id="PWA77840.1"/>
    </source>
</evidence>
<keyword evidence="1" id="KW-0472">Membrane</keyword>
<keyword evidence="1" id="KW-0812">Transmembrane</keyword>
<evidence type="ECO:0000256" key="1">
    <source>
        <dbReference type="SAM" id="Phobius"/>
    </source>
</evidence>
<evidence type="ECO:0000313" key="4">
    <source>
        <dbReference type="Proteomes" id="UP000245207"/>
    </source>
</evidence>
<dbReference type="SMART" id="SM00256">
    <property type="entry name" value="FBOX"/>
    <property type="match status" value="1"/>
</dbReference>
<dbReference type="Gene3D" id="1.20.1280.50">
    <property type="match status" value="1"/>
</dbReference>
<dbReference type="Pfam" id="PF07734">
    <property type="entry name" value="FBA_1"/>
    <property type="match status" value="1"/>
</dbReference>
<feature type="transmembrane region" description="Helical" evidence="1">
    <location>
        <begin position="80"/>
        <end position="99"/>
    </location>
</feature>
<dbReference type="OrthoDB" id="591557at2759"/>
<dbReference type="Pfam" id="PF00646">
    <property type="entry name" value="F-box"/>
    <property type="match status" value="1"/>
</dbReference>
<dbReference type="Proteomes" id="UP000245207">
    <property type="component" value="Unassembled WGS sequence"/>
</dbReference>
<protein>
    <submittedName>
        <fullName evidence="3">F-box domain-containing protein</fullName>
    </submittedName>
</protein>
<name>A0A2U1NWI8_ARTAN</name>
<gene>
    <name evidence="3" type="ORF">CTI12_AA219190</name>
</gene>
<dbReference type="EMBL" id="PKPP01002068">
    <property type="protein sequence ID" value="PWA77840.1"/>
    <property type="molecule type" value="Genomic_DNA"/>
</dbReference>
<organism evidence="3 4">
    <name type="scientific">Artemisia annua</name>
    <name type="common">Sweet wormwood</name>
    <dbReference type="NCBI Taxonomy" id="35608"/>
    <lineage>
        <taxon>Eukaryota</taxon>
        <taxon>Viridiplantae</taxon>
        <taxon>Streptophyta</taxon>
        <taxon>Embryophyta</taxon>
        <taxon>Tracheophyta</taxon>
        <taxon>Spermatophyta</taxon>
        <taxon>Magnoliopsida</taxon>
        <taxon>eudicotyledons</taxon>
        <taxon>Gunneridae</taxon>
        <taxon>Pentapetalae</taxon>
        <taxon>asterids</taxon>
        <taxon>campanulids</taxon>
        <taxon>Asterales</taxon>
        <taxon>Asteraceae</taxon>
        <taxon>Asteroideae</taxon>
        <taxon>Anthemideae</taxon>
        <taxon>Artemisiinae</taxon>
        <taxon>Artemisia</taxon>
    </lineage>
</organism>
<keyword evidence="1" id="KW-1133">Transmembrane helix</keyword>
<dbReference type="PANTHER" id="PTHR31672:SF13">
    <property type="entry name" value="F-BOX PROTEIN CPR30-LIKE"/>
    <property type="match status" value="1"/>
</dbReference>
<accession>A0A2U1NWI8</accession>
<dbReference type="InterPro" id="IPR050796">
    <property type="entry name" value="SCF_F-box_component"/>
</dbReference>
<proteinExistence type="predicted"/>
<dbReference type="PANTHER" id="PTHR31672">
    <property type="entry name" value="BNACNNG10540D PROTEIN"/>
    <property type="match status" value="1"/>
</dbReference>
<dbReference type="InterPro" id="IPR036047">
    <property type="entry name" value="F-box-like_dom_sf"/>
</dbReference>
<comment type="caution">
    <text evidence="3">The sequence shown here is derived from an EMBL/GenBank/DDBJ whole genome shotgun (WGS) entry which is preliminary data.</text>
</comment>